<dbReference type="Proteomes" id="UP001444661">
    <property type="component" value="Unassembled WGS sequence"/>
</dbReference>
<organism evidence="2 3">
    <name type="scientific">Apiospora rasikravindrae</name>
    <dbReference type="NCBI Taxonomy" id="990691"/>
    <lineage>
        <taxon>Eukaryota</taxon>
        <taxon>Fungi</taxon>
        <taxon>Dikarya</taxon>
        <taxon>Ascomycota</taxon>
        <taxon>Pezizomycotina</taxon>
        <taxon>Sordariomycetes</taxon>
        <taxon>Xylariomycetidae</taxon>
        <taxon>Amphisphaeriales</taxon>
        <taxon>Apiosporaceae</taxon>
        <taxon>Apiospora</taxon>
    </lineage>
</organism>
<reference evidence="2 3" key="1">
    <citation type="submission" date="2023-01" db="EMBL/GenBank/DDBJ databases">
        <title>Analysis of 21 Apiospora genomes using comparative genomics revels a genus with tremendous synthesis potential of carbohydrate active enzymes and secondary metabolites.</title>
        <authorList>
            <person name="Sorensen T."/>
        </authorList>
    </citation>
    <scope>NUCLEOTIDE SEQUENCE [LARGE SCALE GENOMIC DNA]</scope>
    <source>
        <strain evidence="2 3">CBS 33761</strain>
    </source>
</reference>
<dbReference type="SUPFAM" id="SSF52317">
    <property type="entry name" value="Class I glutamine amidotransferase-like"/>
    <property type="match status" value="1"/>
</dbReference>
<dbReference type="PANTHER" id="PTHR43130:SF15">
    <property type="entry name" value="THIJ_PFPI FAMILY PROTEIN (AFU_ORTHOLOGUE AFUA_5G14240)"/>
    <property type="match status" value="1"/>
</dbReference>
<evidence type="ECO:0000313" key="2">
    <source>
        <dbReference type="EMBL" id="KAK8038480.1"/>
    </source>
</evidence>
<name>A0ABR1SXR0_9PEZI</name>
<dbReference type="InterPro" id="IPR052158">
    <property type="entry name" value="INH-QAR"/>
</dbReference>
<gene>
    <name evidence="2" type="ORF">PG993_006891</name>
</gene>
<protein>
    <recommendedName>
        <fullName evidence="1">DJ-1/PfpI domain-containing protein</fullName>
    </recommendedName>
</protein>
<keyword evidence="3" id="KW-1185">Reference proteome</keyword>
<proteinExistence type="predicted"/>
<accession>A0ABR1SXR0</accession>
<evidence type="ECO:0000259" key="1">
    <source>
        <dbReference type="Pfam" id="PF01965"/>
    </source>
</evidence>
<dbReference type="InterPro" id="IPR002818">
    <property type="entry name" value="DJ-1/PfpI"/>
</dbReference>
<dbReference type="PANTHER" id="PTHR43130">
    <property type="entry name" value="ARAC-FAMILY TRANSCRIPTIONAL REGULATOR"/>
    <property type="match status" value="1"/>
</dbReference>
<sequence>MTVSFISFETGPVNSRYTPHAAAPGQPPTDYGYILGTSTMATHTFADAPALDVILVPGGTGTRTLVERDPEDHRSRDIESFLRRRADQADYVLGVCTGSVLLARAGLLAGRRATTNKAAWSWVTGVGSAGASGNIAWVPSARWVIDGKIWTSSGVAAGLDMMYAFARHAYGPDLANSAANAIEYAPHQDPEWDPFSVVFEVPGADKNRSLTSCVAPAGF</sequence>
<dbReference type="Gene3D" id="3.40.50.880">
    <property type="match status" value="1"/>
</dbReference>
<evidence type="ECO:0000313" key="3">
    <source>
        <dbReference type="Proteomes" id="UP001444661"/>
    </source>
</evidence>
<dbReference type="Pfam" id="PF01965">
    <property type="entry name" value="DJ-1_PfpI"/>
    <property type="match status" value="1"/>
</dbReference>
<dbReference type="CDD" id="cd03139">
    <property type="entry name" value="GATase1_PfpI_2"/>
    <property type="match status" value="1"/>
</dbReference>
<feature type="domain" description="DJ-1/PfpI" evidence="1">
    <location>
        <begin position="36"/>
        <end position="165"/>
    </location>
</feature>
<dbReference type="InterPro" id="IPR029062">
    <property type="entry name" value="Class_I_gatase-like"/>
</dbReference>
<comment type="caution">
    <text evidence="2">The sequence shown here is derived from an EMBL/GenBank/DDBJ whole genome shotgun (WGS) entry which is preliminary data.</text>
</comment>
<dbReference type="EMBL" id="JAQQWK010000006">
    <property type="protein sequence ID" value="KAK8038480.1"/>
    <property type="molecule type" value="Genomic_DNA"/>
</dbReference>